<evidence type="ECO:0000256" key="2">
    <source>
        <dbReference type="ARBA" id="ARBA00022692"/>
    </source>
</evidence>
<feature type="transmembrane region" description="Helical" evidence="5">
    <location>
        <begin position="130"/>
        <end position="156"/>
    </location>
</feature>
<evidence type="ECO:0000259" key="6">
    <source>
        <dbReference type="PROSITE" id="PS51012"/>
    </source>
</evidence>
<dbReference type="PANTHER" id="PTHR43229">
    <property type="entry name" value="NODULATION PROTEIN J"/>
    <property type="match status" value="1"/>
</dbReference>
<dbReference type="InterPro" id="IPR047817">
    <property type="entry name" value="ABC2_TM_bact-type"/>
</dbReference>
<dbReference type="PIRSF" id="PIRSF006648">
    <property type="entry name" value="DrrB"/>
    <property type="match status" value="1"/>
</dbReference>
<reference evidence="7 8" key="1">
    <citation type="submission" date="2022-03" db="EMBL/GenBank/DDBJ databases">
        <authorList>
            <person name="Jo J.-H."/>
            <person name="Im W.-T."/>
        </authorList>
    </citation>
    <scope>NUCLEOTIDE SEQUENCE [LARGE SCALE GENOMIC DNA]</scope>
    <source>
        <strain evidence="7 8">MA9</strain>
    </source>
</reference>
<sequence>MHAFLHSIVLQMKLSMARPMFQFTIWISPLFYATITYFIYGNQSPERIFQYVVLGAGFMGLWTSIVYSSASDINRERMYGTLENIFVAPASFAVILMGKIVGNTIWGFISMVLAFFYLAVVFQIKMPAVNIAFVVLALLVVMMAISVFAFVMALIFTLSQQAEALMNFIEYPIFLICGFLFPISILPFWIQPISYLLPPTFAIELLRAVTNGNSTINDITEAFLHLGAVTLVYFIIGVVTYKAVDHKARIDGKLGVY</sequence>
<keyword evidence="3 5" id="KW-1133">Transmembrane helix</keyword>
<comment type="subcellular location">
    <subcellularLocation>
        <location evidence="5">Cell membrane</location>
        <topology evidence="5">Multi-pass membrane protein</topology>
    </subcellularLocation>
    <subcellularLocation>
        <location evidence="1">Membrane</location>
        <topology evidence="1">Multi-pass membrane protein</topology>
    </subcellularLocation>
</comment>
<evidence type="ECO:0000256" key="3">
    <source>
        <dbReference type="ARBA" id="ARBA00022989"/>
    </source>
</evidence>
<dbReference type="InterPro" id="IPR051784">
    <property type="entry name" value="Nod_factor_ABC_transporter"/>
</dbReference>
<accession>A0ABS9UAG8</accession>
<keyword evidence="8" id="KW-1185">Reference proteome</keyword>
<keyword evidence="4 5" id="KW-0472">Membrane</keyword>
<dbReference type="EMBL" id="JAKZFC010000001">
    <property type="protein sequence ID" value="MCH7321331.1"/>
    <property type="molecule type" value="Genomic_DNA"/>
</dbReference>
<feature type="domain" description="ABC transmembrane type-2" evidence="6">
    <location>
        <begin position="10"/>
        <end position="244"/>
    </location>
</feature>
<feature type="transmembrane region" description="Helical" evidence="5">
    <location>
        <begin position="20"/>
        <end position="41"/>
    </location>
</feature>
<proteinExistence type="inferred from homology"/>
<dbReference type="Pfam" id="PF01061">
    <property type="entry name" value="ABC2_membrane"/>
    <property type="match status" value="1"/>
</dbReference>
<comment type="similarity">
    <text evidence="5">Belongs to the ABC-2 integral membrane protein family.</text>
</comment>
<dbReference type="PANTHER" id="PTHR43229:SF6">
    <property type="entry name" value="ABC-TYPE MULTIDRUG TRANSPORT SYSTEM, PERMEASE COMPONENT"/>
    <property type="match status" value="1"/>
</dbReference>
<dbReference type="InterPro" id="IPR000412">
    <property type="entry name" value="ABC_2_transport"/>
</dbReference>
<feature type="transmembrane region" description="Helical" evidence="5">
    <location>
        <begin position="105"/>
        <end position="124"/>
    </location>
</feature>
<protein>
    <recommendedName>
        <fullName evidence="5">Transport permease protein</fullName>
    </recommendedName>
</protein>
<comment type="caution">
    <text evidence="7">The sequence shown here is derived from an EMBL/GenBank/DDBJ whole genome shotgun (WGS) entry which is preliminary data.</text>
</comment>
<evidence type="ECO:0000256" key="4">
    <source>
        <dbReference type="ARBA" id="ARBA00023136"/>
    </source>
</evidence>
<feature type="transmembrane region" description="Helical" evidence="5">
    <location>
        <begin position="79"/>
        <end position="98"/>
    </location>
</feature>
<keyword evidence="2 5" id="KW-0812">Transmembrane</keyword>
<evidence type="ECO:0000256" key="5">
    <source>
        <dbReference type="RuleBase" id="RU361157"/>
    </source>
</evidence>
<evidence type="ECO:0000313" key="7">
    <source>
        <dbReference type="EMBL" id="MCH7321331.1"/>
    </source>
</evidence>
<dbReference type="InterPro" id="IPR013525">
    <property type="entry name" value="ABC2_TM"/>
</dbReference>
<evidence type="ECO:0000313" key="8">
    <source>
        <dbReference type="Proteomes" id="UP001316087"/>
    </source>
</evidence>
<dbReference type="RefSeq" id="WP_241368361.1">
    <property type="nucleotide sequence ID" value="NZ_JAKZFC010000001.1"/>
</dbReference>
<organism evidence="7 8">
    <name type="scientific">Solibacillus palustris</name>
    <dbReference type="NCBI Taxonomy" id="2908203"/>
    <lineage>
        <taxon>Bacteria</taxon>
        <taxon>Bacillati</taxon>
        <taxon>Bacillota</taxon>
        <taxon>Bacilli</taxon>
        <taxon>Bacillales</taxon>
        <taxon>Caryophanaceae</taxon>
        <taxon>Solibacillus</taxon>
    </lineage>
</organism>
<feature type="transmembrane region" description="Helical" evidence="5">
    <location>
        <begin position="222"/>
        <end position="244"/>
    </location>
</feature>
<feature type="transmembrane region" description="Helical" evidence="5">
    <location>
        <begin position="168"/>
        <end position="190"/>
    </location>
</feature>
<keyword evidence="5" id="KW-1003">Cell membrane</keyword>
<dbReference type="Proteomes" id="UP001316087">
    <property type="component" value="Unassembled WGS sequence"/>
</dbReference>
<feature type="transmembrane region" description="Helical" evidence="5">
    <location>
        <begin position="48"/>
        <end position="67"/>
    </location>
</feature>
<name>A0ABS9UAG8_9BACL</name>
<evidence type="ECO:0000256" key="1">
    <source>
        <dbReference type="ARBA" id="ARBA00004141"/>
    </source>
</evidence>
<dbReference type="PROSITE" id="PS51012">
    <property type="entry name" value="ABC_TM2"/>
    <property type="match status" value="1"/>
</dbReference>
<keyword evidence="5" id="KW-0813">Transport</keyword>
<gene>
    <name evidence="7" type="ORF">LZ480_05445</name>
</gene>